<dbReference type="RefSeq" id="WP_242150941.1">
    <property type="nucleotide sequence ID" value="NZ_CP093379.1"/>
</dbReference>
<evidence type="ECO:0008006" key="3">
    <source>
        <dbReference type="Google" id="ProtNLM"/>
    </source>
</evidence>
<organism evidence="1 2">
    <name type="scientific">Ignatzschineria rhizosphaerae</name>
    <dbReference type="NCBI Taxonomy" id="2923279"/>
    <lineage>
        <taxon>Bacteria</taxon>
        <taxon>Pseudomonadati</taxon>
        <taxon>Pseudomonadota</taxon>
        <taxon>Gammaproteobacteria</taxon>
        <taxon>Cardiobacteriales</taxon>
        <taxon>Ignatzschineriaceae</taxon>
        <taxon>Ignatzschineria</taxon>
    </lineage>
</organism>
<protein>
    <recommendedName>
        <fullName evidence="3">Apea-like HEPN domain-containing protein</fullName>
    </recommendedName>
</protein>
<gene>
    <name evidence="1" type="ORF">MMG00_02555</name>
</gene>
<keyword evidence="2" id="KW-1185">Reference proteome</keyword>
<sequence>MTNYTISLSGDEFFKTLGDLGVGSQDPFRKAYEEDLNNLYQHGKPSISSLCRIYLLVFVALCEKLELRKQLESQREEIINFRNAYSHSDLNQLIKARTLFDNNDFHFSEETFLELIDFKKQFLKDKDLSCEYGLFLKVIEQNRLFRIFLPGNEAVIIDRFRILLISLIVIANFEWQTKNFFTSEAELRELSKYNEKGKQDPVTGKRPTISNDVRSAKLFESILKEISHPEFADKNSEILKKCRDVFLLAIKLRNNFAHPKQDESKTIEDTELDQIYKLYGFLNKILYLVKGNIHKKDNMDFIICENGEQAFVLGTGMTIALAPNVLLQFFEL</sequence>
<proteinExistence type="predicted"/>
<name>A0ABY3X4R9_9GAMM</name>
<accession>A0ABY3X4R9</accession>
<evidence type="ECO:0000313" key="2">
    <source>
        <dbReference type="Proteomes" id="UP000829542"/>
    </source>
</evidence>
<dbReference type="EMBL" id="CP093379">
    <property type="protein sequence ID" value="UNM96756.1"/>
    <property type="molecule type" value="Genomic_DNA"/>
</dbReference>
<dbReference type="Proteomes" id="UP000829542">
    <property type="component" value="Chromosome"/>
</dbReference>
<evidence type="ECO:0000313" key="1">
    <source>
        <dbReference type="EMBL" id="UNM96756.1"/>
    </source>
</evidence>
<reference evidence="1 2" key="1">
    <citation type="submission" date="2022-03" db="EMBL/GenBank/DDBJ databases">
        <title>Ignatzschineria rhizosphaerae HR5S32.</title>
        <authorList>
            <person name="Sun J.Q."/>
            <person name="Feng J.Y."/>
        </authorList>
    </citation>
    <scope>NUCLEOTIDE SEQUENCE [LARGE SCALE GENOMIC DNA]</scope>
    <source>
        <strain evidence="1 2">HR5S32</strain>
    </source>
</reference>